<dbReference type="Proteomes" id="UP001589698">
    <property type="component" value="Unassembled WGS sequence"/>
</dbReference>
<feature type="chain" id="PRO_5045965776" evidence="2">
    <location>
        <begin position="29"/>
        <end position="530"/>
    </location>
</feature>
<comment type="caution">
    <text evidence="5">The sequence shown here is derived from an EMBL/GenBank/DDBJ whole genome shotgun (WGS) entry which is preliminary data.</text>
</comment>
<reference evidence="5 6" key="1">
    <citation type="submission" date="2024-09" db="EMBL/GenBank/DDBJ databases">
        <authorList>
            <person name="Sun Q."/>
            <person name="Mori K."/>
        </authorList>
    </citation>
    <scope>NUCLEOTIDE SEQUENCE [LARGE SCALE GENOMIC DNA]</scope>
    <source>
        <strain evidence="5 6">CCM 8654</strain>
    </source>
</reference>
<accession>A0ABV6E488</accession>
<dbReference type="InterPro" id="IPR032109">
    <property type="entry name" value="Big_3_5"/>
</dbReference>
<gene>
    <name evidence="5" type="ORF">ACFFJG_15095</name>
</gene>
<dbReference type="PANTHER" id="PTHR30570">
    <property type="entry name" value="PERIPLASMIC PHOSPHATE BINDING COMPONENT OF PHOSPHATE ABC TRANSPORTER"/>
    <property type="match status" value="1"/>
</dbReference>
<feature type="signal peptide" evidence="2">
    <location>
        <begin position="1"/>
        <end position="28"/>
    </location>
</feature>
<proteinExistence type="predicted"/>
<dbReference type="PANTHER" id="PTHR30570:SF1">
    <property type="entry name" value="PHOSPHATE-BINDING PROTEIN PSTS"/>
    <property type="match status" value="1"/>
</dbReference>
<dbReference type="SUPFAM" id="SSF53850">
    <property type="entry name" value="Periplasmic binding protein-like II"/>
    <property type="match status" value="1"/>
</dbReference>
<evidence type="ECO:0000256" key="1">
    <source>
        <dbReference type="ARBA" id="ARBA00022729"/>
    </source>
</evidence>
<evidence type="ECO:0000313" key="6">
    <source>
        <dbReference type="Proteomes" id="UP001589698"/>
    </source>
</evidence>
<dbReference type="EMBL" id="JBHLXH010000002">
    <property type="protein sequence ID" value="MFC0223812.1"/>
    <property type="molecule type" value="Genomic_DNA"/>
</dbReference>
<keyword evidence="6" id="KW-1185">Reference proteome</keyword>
<evidence type="ECO:0000259" key="3">
    <source>
        <dbReference type="Pfam" id="PF12849"/>
    </source>
</evidence>
<dbReference type="Pfam" id="PF16640">
    <property type="entry name" value="Big_3_5"/>
    <property type="match status" value="1"/>
</dbReference>
<evidence type="ECO:0000259" key="4">
    <source>
        <dbReference type="Pfam" id="PF16640"/>
    </source>
</evidence>
<dbReference type="Pfam" id="PF12849">
    <property type="entry name" value="PBP_like_2"/>
    <property type="match status" value="1"/>
</dbReference>
<keyword evidence="1 2" id="KW-0732">Signal</keyword>
<name>A0ABV6E488_9ACTN</name>
<dbReference type="Gene3D" id="2.60.40.10">
    <property type="entry name" value="Immunoglobulins"/>
    <property type="match status" value="2"/>
</dbReference>
<organism evidence="5 6">
    <name type="scientific">Nocardioides zeicaulis</name>
    <dbReference type="NCBI Taxonomy" id="1776857"/>
    <lineage>
        <taxon>Bacteria</taxon>
        <taxon>Bacillati</taxon>
        <taxon>Actinomycetota</taxon>
        <taxon>Actinomycetes</taxon>
        <taxon>Propionibacteriales</taxon>
        <taxon>Nocardioidaceae</taxon>
        <taxon>Nocardioides</taxon>
    </lineage>
</organism>
<dbReference type="RefSeq" id="WP_378519608.1">
    <property type="nucleotide sequence ID" value="NZ_CBCSDI010000105.1"/>
</dbReference>
<dbReference type="InterPro" id="IPR013783">
    <property type="entry name" value="Ig-like_fold"/>
</dbReference>
<evidence type="ECO:0000313" key="5">
    <source>
        <dbReference type="EMBL" id="MFC0223812.1"/>
    </source>
</evidence>
<evidence type="ECO:0000256" key="2">
    <source>
        <dbReference type="SAM" id="SignalP"/>
    </source>
</evidence>
<dbReference type="Gene3D" id="3.40.190.10">
    <property type="entry name" value="Periplasmic binding protein-like II"/>
    <property type="match status" value="1"/>
</dbReference>
<feature type="domain" description="Bacterial Ig-like" evidence="4">
    <location>
        <begin position="448"/>
        <end position="529"/>
    </location>
</feature>
<dbReference type="InterPro" id="IPR006311">
    <property type="entry name" value="TAT_signal"/>
</dbReference>
<feature type="domain" description="PBP" evidence="3">
    <location>
        <begin position="93"/>
        <end position="246"/>
    </location>
</feature>
<dbReference type="InterPro" id="IPR050811">
    <property type="entry name" value="Phosphate_ABC_transporter"/>
</dbReference>
<sequence length="530" mass="52620">MSVRRFLAGVSTAAVAAASLSLAAPALADPAAGYTPASSDVIGVGSDTSEFALAYLADGVNGTPGYNASNPANRLVSWNAIAPSGAAATINLPGNPAATRPNGSGAGKKTLYGAGNVPEIDFARSSAALDATEKQAGLQAFPFAKDSLALATAKTSNAPATITAADMVRIYSGTVTNWSQLGGAPGVIEPKIPQSGSGTRSFFLAQLQAANNGTAVTLAGTVAEVQEHDPSQVQANPNAVAPFSVGRNTVAGSPLRIEGGFTAARALYNVVRQGDVAKPEILSIFGESGFACSPAAKPLIAAAGFEQLLPRTQGGVCGVPTQDPTTNLATEQVATSTTVSGTSASAGALSLTATVASGSAVADGLVSFYLDGAATPSGTPVPLTGGKATKALTGIAAGAHTVVAKFTPTTSSVFAASQSAATSVTVLAATPAPVVTKADTTLVVKFKKSYAQGAKIKGSIKVKESAAGSATGKVVVKRGTKVVGKGKLKNGKVVITITKPLKVGKNKLVASYAGTSAFAAAKVRFTVTIR</sequence>
<protein>
    <submittedName>
        <fullName evidence="5">Ig-like domain repeat protein</fullName>
    </submittedName>
</protein>
<dbReference type="PROSITE" id="PS51318">
    <property type="entry name" value="TAT"/>
    <property type="match status" value="1"/>
</dbReference>
<dbReference type="InterPro" id="IPR024370">
    <property type="entry name" value="PBP_domain"/>
</dbReference>